<protein>
    <submittedName>
        <fullName evidence="3">Flagellar hook-length control protein FliK</fullName>
    </submittedName>
</protein>
<keyword evidence="3" id="KW-0282">Flagellum</keyword>
<dbReference type="CDD" id="cd17470">
    <property type="entry name" value="T3SS_Flik_C"/>
    <property type="match status" value="1"/>
</dbReference>
<evidence type="ECO:0000313" key="3">
    <source>
        <dbReference type="EMBL" id="TBW59440.1"/>
    </source>
</evidence>
<feature type="compositionally biased region" description="Polar residues" evidence="1">
    <location>
        <begin position="151"/>
        <end position="162"/>
    </location>
</feature>
<comment type="caution">
    <text evidence="3">The sequence shown here is derived from an EMBL/GenBank/DDBJ whole genome shotgun (WGS) entry which is preliminary data.</text>
</comment>
<sequence>MSGLVLNSASPTPDKMLDRSPSAGDTERSGEAFEEVSNREQSRLEQKEAQQERAQRRAEDERLQEKRAERVDAKERQEETARADKAEEQRRSDDAKDAKGKEADTADDDKPVAEGQADKTEKTASEDDKDGKDQKDDKRKDDAAAPMLFSMPTNVKVETTRTAAADGPSTHSSASSASQNPLQGLSLKSLAQGASGNSAQEGRSDGLGAGKSDAVSTLLGKSVAADGKALDFSAQLGRLQGDSNAQTSVPNNATGLQRGLDGRETMAPLKSYSTSIDLPVQHAEWGDKIAGKLAWLTSQRMSAAEIHVTPPDMGPLEVRVQVHHDQAQVTVHATHAAVRDQLELNGHRLRDMLQENGLNLDRFEVSADTADQGAQQQLQQEDEKGGNGSGSLAGEGEELSTDESGTLASGQLDLSWRGEVDLYA</sequence>
<dbReference type="InterPro" id="IPR021136">
    <property type="entry name" value="Flagellar_hook_control-like_C"/>
</dbReference>
<evidence type="ECO:0000313" key="4">
    <source>
        <dbReference type="Proteomes" id="UP000313645"/>
    </source>
</evidence>
<evidence type="ECO:0000259" key="2">
    <source>
        <dbReference type="Pfam" id="PF02120"/>
    </source>
</evidence>
<feature type="compositionally biased region" description="Polar residues" evidence="1">
    <location>
        <begin position="1"/>
        <end position="11"/>
    </location>
</feature>
<accession>A0ABY1ZSJ2</accession>
<feature type="compositionally biased region" description="Polar residues" evidence="1">
    <location>
        <begin position="192"/>
        <end position="201"/>
    </location>
</feature>
<proteinExistence type="predicted"/>
<organism evidence="3 4">
    <name type="scientific">Marinobacter halodurans</name>
    <dbReference type="NCBI Taxonomy" id="2528979"/>
    <lineage>
        <taxon>Bacteria</taxon>
        <taxon>Pseudomonadati</taxon>
        <taxon>Pseudomonadota</taxon>
        <taxon>Gammaproteobacteria</taxon>
        <taxon>Pseudomonadales</taxon>
        <taxon>Marinobacteraceae</taxon>
        <taxon>Marinobacter</taxon>
    </lineage>
</organism>
<dbReference type="EMBL" id="SJDL01000001">
    <property type="protein sequence ID" value="TBW59440.1"/>
    <property type="molecule type" value="Genomic_DNA"/>
</dbReference>
<dbReference type="Gene3D" id="3.30.750.140">
    <property type="match status" value="1"/>
</dbReference>
<feature type="domain" description="Flagellar hook-length control protein-like C-terminal" evidence="2">
    <location>
        <begin position="292"/>
        <end position="373"/>
    </location>
</feature>
<keyword evidence="3" id="KW-0966">Cell projection</keyword>
<name>A0ABY1ZSJ2_9GAMM</name>
<dbReference type="PANTHER" id="PTHR37533">
    <property type="entry name" value="FLAGELLAR HOOK-LENGTH CONTROL PROTEIN"/>
    <property type="match status" value="1"/>
</dbReference>
<keyword evidence="3" id="KW-0378">Hydrolase</keyword>
<keyword evidence="3" id="KW-0969">Cilium</keyword>
<dbReference type="InterPro" id="IPR052563">
    <property type="entry name" value="FliK"/>
</dbReference>
<feature type="compositionally biased region" description="Low complexity" evidence="1">
    <location>
        <begin position="368"/>
        <end position="379"/>
    </location>
</feature>
<dbReference type="Pfam" id="PF02120">
    <property type="entry name" value="Flg_hook"/>
    <property type="match status" value="1"/>
</dbReference>
<gene>
    <name evidence="3" type="ORF">EZI54_00325</name>
</gene>
<evidence type="ECO:0000256" key="1">
    <source>
        <dbReference type="SAM" id="MobiDB-lite"/>
    </source>
</evidence>
<feature type="region of interest" description="Disordered" evidence="1">
    <location>
        <begin position="1"/>
        <end position="208"/>
    </location>
</feature>
<dbReference type="GO" id="GO:0016787">
    <property type="term" value="F:hydrolase activity"/>
    <property type="evidence" value="ECO:0007669"/>
    <property type="project" value="UniProtKB-KW"/>
</dbReference>
<keyword evidence="4" id="KW-1185">Reference proteome</keyword>
<dbReference type="Proteomes" id="UP000313645">
    <property type="component" value="Unassembled WGS sequence"/>
</dbReference>
<reference evidence="3 4" key="1">
    <citation type="submission" date="2019-02" db="EMBL/GenBank/DDBJ databases">
        <title>Marinobacter halodurans sp. nov., a marine bacterium isolated from sea tidal flat.</title>
        <authorList>
            <person name="Yoo Y."/>
            <person name="Lee D.W."/>
            <person name="Kim B.S."/>
            <person name="Kim J.-J."/>
        </authorList>
    </citation>
    <scope>NUCLEOTIDE SEQUENCE [LARGE SCALE GENOMIC DNA]</scope>
    <source>
        <strain evidence="3 4">YJ-S3-2</strain>
    </source>
</reference>
<feature type="region of interest" description="Disordered" evidence="1">
    <location>
        <begin position="368"/>
        <end position="411"/>
    </location>
</feature>
<dbReference type="InterPro" id="IPR038610">
    <property type="entry name" value="FliK-like_C_sf"/>
</dbReference>
<feature type="compositionally biased region" description="Basic and acidic residues" evidence="1">
    <location>
        <begin position="25"/>
        <end position="143"/>
    </location>
</feature>
<dbReference type="PANTHER" id="PTHR37533:SF2">
    <property type="entry name" value="FLAGELLAR HOOK-LENGTH CONTROL PROTEIN"/>
    <property type="match status" value="1"/>
</dbReference>